<reference evidence="3 4" key="1">
    <citation type="submission" date="2021-05" db="EMBL/GenBank/DDBJ databases">
        <authorList>
            <person name="Kumar R."/>
            <person name="Kumar A."/>
            <person name="Mukhia S."/>
        </authorList>
    </citation>
    <scope>NUCLEOTIDE SEQUENCE [LARGE SCALE GENOMIC DNA]</scope>
    <source>
        <strain evidence="3 4">ERMR7:08</strain>
    </source>
</reference>
<gene>
    <name evidence="3" type="ORF">KIV56_13370</name>
</gene>
<dbReference type="EMBL" id="CP075584">
    <property type="protein sequence ID" value="WBM79380.1"/>
    <property type="molecule type" value="Genomic_DNA"/>
</dbReference>
<evidence type="ECO:0000313" key="4">
    <source>
        <dbReference type="Proteomes" id="UP001212421"/>
    </source>
</evidence>
<dbReference type="SUPFAM" id="SSF53756">
    <property type="entry name" value="UDP-Glycosyltransferase/glycogen phosphorylase"/>
    <property type="match status" value="1"/>
</dbReference>
<accession>A0ABY7NA76</accession>
<sequence>MAEKKVDVLIRGFLLSDLSARGVRLLIVGEGGERARLVALVSELGGDAVVSFLGQVSEVNELRHLYEDAICSVSPGYVGLSLTQSLGFGVPMLVSRDEPHSPELELARIGGVSFFDTDSPKSLAGLFNDLQIQGNAASRQTTNSAVRDTYSAEAMAAGITSALRNTHQELGADGWPTNQ</sequence>
<dbReference type="InterPro" id="IPR001296">
    <property type="entry name" value="Glyco_trans_1"/>
</dbReference>
<keyword evidence="1" id="KW-0808">Transferase</keyword>
<evidence type="ECO:0000313" key="3">
    <source>
        <dbReference type="EMBL" id="WBM79380.1"/>
    </source>
</evidence>
<dbReference type="Gene3D" id="3.40.50.2000">
    <property type="entry name" value="Glycogen Phosphorylase B"/>
    <property type="match status" value="1"/>
</dbReference>
<protein>
    <submittedName>
        <fullName evidence="3">Glycosyltransferase</fullName>
    </submittedName>
</protein>
<dbReference type="Pfam" id="PF00534">
    <property type="entry name" value="Glycos_transf_1"/>
    <property type="match status" value="1"/>
</dbReference>
<evidence type="ECO:0000259" key="2">
    <source>
        <dbReference type="Pfam" id="PF00534"/>
    </source>
</evidence>
<name>A0ABY7NA76_9MICO</name>
<organism evidence="3 4">
    <name type="scientific">Cryobacterium breve</name>
    <dbReference type="NCBI Taxonomy" id="1259258"/>
    <lineage>
        <taxon>Bacteria</taxon>
        <taxon>Bacillati</taxon>
        <taxon>Actinomycetota</taxon>
        <taxon>Actinomycetes</taxon>
        <taxon>Micrococcales</taxon>
        <taxon>Microbacteriaceae</taxon>
        <taxon>Cryobacterium</taxon>
    </lineage>
</organism>
<feature type="domain" description="Glycosyl transferase family 1" evidence="2">
    <location>
        <begin position="3"/>
        <end position="140"/>
    </location>
</feature>
<proteinExistence type="predicted"/>
<evidence type="ECO:0000256" key="1">
    <source>
        <dbReference type="ARBA" id="ARBA00022679"/>
    </source>
</evidence>
<keyword evidence="4" id="KW-1185">Reference proteome</keyword>
<dbReference type="Proteomes" id="UP001212421">
    <property type="component" value="Chromosome"/>
</dbReference>